<dbReference type="GO" id="GO:0004875">
    <property type="term" value="F:complement receptor activity"/>
    <property type="evidence" value="ECO:0007669"/>
    <property type="project" value="TreeGrafter"/>
</dbReference>
<evidence type="ECO:0000313" key="11">
    <source>
        <dbReference type="EMBL" id="ARE67254.1"/>
    </source>
</evidence>
<feature type="transmembrane region" description="Helical" evidence="9">
    <location>
        <begin position="147"/>
        <end position="168"/>
    </location>
</feature>
<evidence type="ECO:0000256" key="9">
    <source>
        <dbReference type="SAM" id="Phobius"/>
    </source>
</evidence>
<feature type="transmembrane region" description="Helical" evidence="9">
    <location>
        <begin position="68"/>
        <end position="97"/>
    </location>
</feature>
<organism evidence="11">
    <name type="scientific">Shearwaterpox virus</name>
    <dbReference type="NCBI Taxonomy" id="1974596"/>
    <lineage>
        <taxon>Viruses</taxon>
        <taxon>Varidnaviria</taxon>
        <taxon>Bamfordvirae</taxon>
        <taxon>Nucleocytoviricota</taxon>
        <taxon>Pokkesviricetes</taxon>
        <taxon>Chitovirales</taxon>
        <taxon>Poxviridae</taxon>
        <taxon>Chordopoxvirinae</taxon>
        <taxon>Avipoxvirus</taxon>
        <taxon>Avipoxvirus canarypox</taxon>
        <taxon>Canarypox virus</taxon>
    </lineage>
</organism>
<feature type="domain" description="G-protein coupled receptors family 1 profile" evidence="10">
    <location>
        <begin position="49"/>
        <end position="293"/>
    </location>
</feature>
<evidence type="ECO:0000256" key="6">
    <source>
        <dbReference type="ARBA" id="ARBA00023170"/>
    </source>
</evidence>
<name>A0A1V0QFY9_CNPV</name>
<evidence type="ECO:0000256" key="2">
    <source>
        <dbReference type="ARBA" id="ARBA00022692"/>
    </source>
</evidence>
<dbReference type="PANTHER" id="PTHR24225">
    <property type="entry name" value="CHEMOTACTIC RECEPTOR"/>
    <property type="match status" value="1"/>
</dbReference>
<dbReference type="InterPro" id="IPR000826">
    <property type="entry name" value="Formyl_rcpt-rel"/>
</dbReference>
<dbReference type="GO" id="GO:0005886">
    <property type="term" value="C:plasma membrane"/>
    <property type="evidence" value="ECO:0007669"/>
    <property type="project" value="TreeGrafter"/>
</dbReference>
<dbReference type="PANTHER" id="PTHR24225:SF24">
    <property type="entry name" value="G-PROTEIN COUPLED RECEPTORS FAMILY 1 PROFILE DOMAIN-CONTAINING PROTEIN"/>
    <property type="match status" value="1"/>
</dbReference>
<evidence type="ECO:0000256" key="1">
    <source>
        <dbReference type="ARBA" id="ARBA00004141"/>
    </source>
</evidence>
<feature type="transmembrane region" description="Helical" evidence="9">
    <location>
        <begin position="203"/>
        <end position="223"/>
    </location>
</feature>
<evidence type="ECO:0000256" key="8">
    <source>
        <dbReference type="ARBA" id="ARBA00025736"/>
    </source>
</evidence>
<feature type="transmembrane region" description="Helical" evidence="9">
    <location>
        <begin position="274"/>
        <end position="296"/>
    </location>
</feature>
<dbReference type="InterPro" id="IPR000276">
    <property type="entry name" value="GPCR_Rhodpsn"/>
</dbReference>
<evidence type="ECO:0000256" key="7">
    <source>
        <dbReference type="ARBA" id="ARBA00023224"/>
    </source>
</evidence>
<keyword evidence="5 9" id="KW-0472">Membrane</keyword>
<keyword evidence="2 9" id="KW-0812">Transmembrane</keyword>
<dbReference type="GO" id="GO:0007204">
    <property type="term" value="P:positive regulation of cytosolic calcium ion concentration"/>
    <property type="evidence" value="ECO:0007669"/>
    <property type="project" value="TreeGrafter"/>
</dbReference>
<dbReference type="PRINTS" id="PR00237">
    <property type="entry name" value="GPCRRHODOPSN"/>
</dbReference>
<accession>A0A1V0QFY9</accession>
<keyword evidence="3 9" id="KW-1133">Transmembrane helix</keyword>
<dbReference type="InterPro" id="IPR017452">
    <property type="entry name" value="GPCR_Rhodpsn_7TM"/>
</dbReference>
<keyword evidence="4" id="KW-0297">G-protein coupled receptor</keyword>
<dbReference type="EMBL" id="KX857215">
    <property type="protein sequence ID" value="ARE67254.1"/>
    <property type="molecule type" value="Genomic_DNA"/>
</dbReference>
<keyword evidence="6" id="KW-0675">Receptor</keyword>
<evidence type="ECO:0000256" key="5">
    <source>
        <dbReference type="ARBA" id="ARBA00023136"/>
    </source>
</evidence>
<dbReference type="Pfam" id="PF00001">
    <property type="entry name" value="7tm_1"/>
    <property type="match status" value="1"/>
</dbReference>
<comment type="similarity">
    <text evidence="8">Belongs to the chemokine-like receptor (CMKLR) family.</text>
</comment>
<dbReference type="SUPFAM" id="SSF81321">
    <property type="entry name" value="Family A G protein-coupled receptor-like"/>
    <property type="match status" value="1"/>
</dbReference>
<keyword evidence="7" id="KW-0807">Transducer</keyword>
<feature type="transmembrane region" description="Helical" evidence="9">
    <location>
        <begin position="109"/>
        <end position="127"/>
    </location>
</feature>
<dbReference type="Gene3D" id="1.20.1070.10">
    <property type="entry name" value="Rhodopsin 7-helix transmembrane proteins"/>
    <property type="match status" value="1"/>
</dbReference>
<proteinExistence type="inferred from homology"/>
<feature type="transmembrane region" description="Helical" evidence="9">
    <location>
        <begin position="31"/>
        <end position="56"/>
    </location>
</feature>
<dbReference type="Proteomes" id="UP000319767">
    <property type="component" value="Segment"/>
</dbReference>
<evidence type="ECO:0000259" key="10">
    <source>
        <dbReference type="PROSITE" id="PS50262"/>
    </source>
</evidence>
<dbReference type="PROSITE" id="PS50262">
    <property type="entry name" value="G_PROTEIN_RECEP_F1_2"/>
    <property type="match status" value="1"/>
</dbReference>
<comment type="subcellular location">
    <subcellularLocation>
        <location evidence="1">Membrane</location>
        <topology evidence="1">Multi-pass membrane protein</topology>
    </subcellularLocation>
</comment>
<evidence type="ECO:0000256" key="4">
    <source>
        <dbReference type="ARBA" id="ARBA00023040"/>
    </source>
</evidence>
<gene>
    <name evidence="11" type="primary">SWPV2-035</name>
</gene>
<sequence length="327" mass="38304">MEYENEYDNYSYFYEDIEKYAPIRLVPSRSAYILVLVVYFITFSIGIFLNGIVIWLTGFKWRRSITTYLFLNLAVADFMLVLFLPLEIIYLLINFHWPFGSFMCKVSSFVFHTSAYSSVFLLMLISIDRYCCSFRIDICHVYRFQNIVTVVTYILWIISMVLSLPHYYFKSIQQTGNNINDCLDDFHKDNKISTTIRKTLSGISFVIGYLFPGTVMVFCYYNLAVNNRRLPKGHFYAILLLITVFFICWTPYNALQFSDTMNSFHYYDSTIIDIHLISTSITFLNSCINPIIYVFLSKLLRLDRVSITDSLRLVLSEEIKNGSNNSV</sequence>
<dbReference type="GO" id="GO:0004930">
    <property type="term" value="F:G protein-coupled receptor activity"/>
    <property type="evidence" value="ECO:0007669"/>
    <property type="project" value="UniProtKB-KW"/>
</dbReference>
<dbReference type="GO" id="GO:0007200">
    <property type="term" value="P:phospholipase C-activating G protein-coupled receptor signaling pathway"/>
    <property type="evidence" value="ECO:0007669"/>
    <property type="project" value="TreeGrafter"/>
</dbReference>
<protein>
    <submittedName>
        <fullName evidence="11">SWPV2-ORF035</fullName>
    </submittedName>
</protein>
<reference evidence="11" key="1">
    <citation type="journal article" date="2017" name="BMC Genomics">
        <title>Genomic characterization of two novel pathogenic avipoxviruses isolated from pacific shearwaters (Ardenna spp.).</title>
        <authorList>
            <person name="Sarker S."/>
            <person name="Das S."/>
            <person name="Lavers J.L."/>
            <person name="Hutton I."/>
            <person name="Helbig K."/>
            <person name="Imbery J."/>
            <person name="Upton C."/>
            <person name="Raidal S.R."/>
        </authorList>
    </citation>
    <scope>NUCLEOTIDE SEQUENCE [LARGE SCALE GENOMIC DNA]</scope>
    <source>
        <strain evidence="11">SWPV-2</strain>
    </source>
</reference>
<feature type="transmembrane region" description="Helical" evidence="9">
    <location>
        <begin position="235"/>
        <end position="254"/>
    </location>
</feature>
<evidence type="ECO:0000256" key="3">
    <source>
        <dbReference type="ARBA" id="ARBA00022989"/>
    </source>
</evidence>